<dbReference type="InterPro" id="IPR041492">
    <property type="entry name" value="HAD_2"/>
</dbReference>
<evidence type="ECO:0000313" key="1">
    <source>
        <dbReference type="EMBL" id="KAF1304531.1"/>
    </source>
</evidence>
<dbReference type="RefSeq" id="WP_161901561.1">
    <property type="nucleotide sequence ID" value="NZ_MAEL01000031.1"/>
</dbReference>
<dbReference type="SUPFAM" id="SSF56784">
    <property type="entry name" value="HAD-like"/>
    <property type="match status" value="1"/>
</dbReference>
<accession>A0ABQ6Z0K3</accession>
<dbReference type="NCBIfam" id="TIGR01549">
    <property type="entry name" value="HAD-SF-IA-v1"/>
    <property type="match status" value="1"/>
</dbReference>
<reference evidence="1 2" key="1">
    <citation type="submission" date="2016-06" db="EMBL/GenBank/DDBJ databases">
        <title>Four novel species of enterococci isolated from chicken manure.</title>
        <authorList>
            <person name="Van Tyne D."/>
        </authorList>
    </citation>
    <scope>NUCLEOTIDE SEQUENCE [LARGE SCALE GENOMIC DNA]</scope>
    <source>
        <strain evidence="1 2">CU12B</strain>
    </source>
</reference>
<dbReference type="InterPro" id="IPR011951">
    <property type="entry name" value="HAD-SF_hydro_IA_YjjG/PynA"/>
</dbReference>
<keyword evidence="2" id="KW-1185">Reference proteome</keyword>
<dbReference type="InterPro" id="IPR023198">
    <property type="entry name" value="PGP-like_dom2"/>
</dbReference>
<comment type="caution">
    <text evidence="1">The sequence shown here is derived from an EMBL/GenBank/DDBJ whole genome shotgun (WGS) entry which is preliminary data.</text>
</comment>
<dbReference type="Gene3D" id="3.40.50.1000">
    <property type="entry name" value="HAD superfamily/HAD-like"/>
    <property type="match status" value="1"/>
</dbReference>
<protein>
    <submittedName>
        <fullName evidence="1">Noncanonical pyrimidine nucleotidase, YjjG family</fullName>
    </submittedName>
</protein>
<evidence type="ECO:0000313" key="2">
    <source>
        <dbReference type="Proteomes" id="UP000782705"/>
    </source>
</evidence>
<proteinExistence type="predicted"/>
<dbReference type="InterPro" id="IPR006439">
    <property type="entry name" value="HAD-SF_hydro_IA"/>
</dbReference>
<dbReference type="SFLD" id="SFLDS00003">
    <property type="entry name" value="Haloacid_Dehalogenase"/>
    <property type="match status" value="1"/>
</dbReference>
<gene>
    <name evidence="1" type="ORF">BAU17_10025</name>
</gene>
<name>A0ABQ6Z0K3_9ENTE</name>
<dbReference type="EMBL" id="MAEL01000031">
    <property type="protein sequence ID" value="KAF1304531.1"/>
    <property type="molecule type" value="Genomic_DNA"/>
</dbReference>
<dbReference type="Gene3D" id="1.10.150.240">
    <property type="entry name" value="Putative phosphatase, domain 2"/>
    <property type="match status" value="1"/>
</dbReference>
<dbReference type="SFLD" id="SFLDG01129">
    <property type="entry name" value="C1.5:_HAD__Beta-PGM__Phosphata"/>
    <property type="match status" value="1"/>
</dbReference>
<dbReference type="PANTHER" id="PTHR47478">
    <property type="match status" value="1"/>
</dbReference>
<dbReference type="InterPro" id="IPR036412">
    <property type="entry name" value="HAD-like_sf"/>
</dbReference>
<dbReference type="InterPro" id="IPR023214">
    <property type="entry name" value="HAD_sf"/>
</dbReference>
<dbReference type="PANTHER" id="PTHR47478:SF1">
    <property type="entry name" value="PYRIMIDINE 5'-NUCLEOTIDASE YJJG"/>
    <property type="match status" value="1"/>
</dbReference>
<dbReference type="Pfam" id="PF13419">
    <property type="entry name" value="HAD_2"/>
    <property type="match status" value="1"/>
</dbReference>
<dbReference type="NCBIfam" id="TIGR02254">
    <property type="entry name" value="YjjG_YfnB"/>
    <property type="match status" value="1"/>
</dbReference>
<organism evidence="1 2">
    <name type="scientific">Candidatus Enterococcus willemsii</name>
    <dbReference type="NCBI Taxonomy" id="1857215"/>
    <lineage>
        <taxon>Bacteria</taxon>
        <taxon>Bacillati</taxon>
        <taxon>Bacillota</taxon>
        <taxon>Bacilli</taxon>
        <taxon>Lactobacillales</taxon>
        <taxon>Enterococcaceae</taxon>
        <taxon>Enterococcus</taxon>
    </lineage>
</organism>
<dbReference type="InterPro" id="IPR052550">
    <property type="entry name" value="Pyrimidine_5'-ntase_YjjG"/>
</dbReference>
<sequence>MKYNTLLFDVDDTLLDFKDAENQALRHLFQEVAIELTPEIEHTYKVLNQRRWKEYEKGNMTSEEVVNGRFGELFAHFGKEVDSPAMERRYRSYLNQGHKRLGNSLEIVQDLAQKADLYVVTNGVAQTQFQRLTESNLLPYFKDIFVSETAGHQKPKTEFFDYAFARIPKFTKQETVIIGDSLTSDIQGGINAGIDTIWLHPEKNMQPTIQPTFQIQTLEEIYEILAN</sequence>
<dbReference type="Proteomes" id="UP000782705">
    <property type="component" value="Unassembled WGS sequence"/>
</dbReference>